<sequence length="336" mass="35856">MIEHDADLSGANTLALPARARRLARPTDVAALGELLAGRDPAEPLYVLGEGSNVVLRGDLPGLTVIPAFDGIDYLDESADQVRVRVGAGVVWDRLVADTVARGWGGLENLSLIPGTAGAAPFQNIGAYGVELADCLESVDTVAVADGWAGRFRADQCEFGYRDSLFKSRRRGEFIITGITLRLHRHGARRVDYGGLAERFAGQDPRTLAPATVRAAVIELRQSKLPDPAVLPNAGSFFKNPVVSAAELARLKADYPKLVSFPHPDGAKLAAGWLIEDAGWKGRRLGPVGMHRDQALVLVNHGGARADDVLALAAAVREDVLDRFGVTLEQEPVALP</sequence>
<dbReference type="PANTHER" id="PTHR21071">
    <property type="entry name" value="UDP-N-ACETYLENOLPYRUVOYLGLUCOSAMINE REDUCTASE"/>
    <property type="match status" value="1"/>
</dbReference>
<dbReference type="EMBL" id="ARXR01000031">
    <property type="protein sequence ID" value="MBF5054150.1"/>
    <property type="molecule type" value="Genomic_DNA"/>
</dbReference>
<dbReference type="NCBIfam" id="NF000755">
    <property type="entry name" value="PRK00046.1"/>
    <property type="match status" value="1"/>
</dbReference>
<dbReference type="HAMAP" id="MF_00037">
    <property type="entry name" value="MurB"/>
    <property type="match status" value="1"/>
</dbReference>
<dbReference type="Gene3D" id="3.90.78.10">
    <property type="entry name" value="UDP-N-acetylenolpyruvoylglucosamine reductase, C-terminal domain"/>
    <property type="match status" value="1"/>
</dbReference>
<reference evidence="22 23" key="1">
    <citation type="submission" date="2012-09" db="EMBL/GenBank/DDBJ databases">
        <title>Genome Sequence of alkane-degrading Bacterium Alcanivorax venustensis ISO4.</title>
        <authorList>
            <person name="Lai Q."/>
            <person name="Shao Z."/>
        </authorList>
    </citation>
    <scope>NUCLEOTIDE SEQUENCE [LARGE SCALE GENOMIC DNA]</scope>
    <source>
        <strain evidence="22 23">ISO4</strain>
    </source>
</reference>
<dbReference type="InterPro" id="IPR011601">
    <property type="entry name" value="MurB_C"/>
</dbReference>
<dbReference type="SUPFAM" id="SSF56194">
    <property type="entry name" value="Uridine diphospho-N-Acetylenolpyruvylglucosamine reductase, MurB, C-terminal domain"/>
    <property type="match status" value="1"/>
</dbReference>
<dbReference type="InterPro" id="IPR006094">
    <property type="entry name" value="Oxid_FAD_bind_N"/>
</dbReference>
<comment type="function">
    <text evidence="2 20">Cell wall formation.</text>
</comment>
<evidence type="ECO:0000313" key="23">
    <source>
        <dbReference type="Proteomes" id="UP000644441"/>
    </source>
</evidence>
<dbReference type="NCBIfam" id="TIGR00179">
    <property type="entry name" value="murB"/>
    <property type="match status" value="1"/>
</dbReference>
<protein>
    <recommendedName>
        <fullName evidence="7 20">UDP-N-acetylenolpyruvoylglucosamine reductase</fullName>
        <ecNumber evidence="6 20">1.3.1.98</ecNumber>
    </recommendedName>
    <alternativeName>
        <fullName evidence="18 20">UDP-N-acetylmuramate dehydrogenase</fullName>
    </alternativeName>
</protein>
<feature type="active site" evidence="20">
    <location>
        <position position="331"/>
    </location>
</feature>
<evidence type="ECO:0000256" key="18">
    <source>
        <dbReference type="ARBA" id="ARBA00031026"/>
    </source>
</evidence>
<comment type="similarity">
    <text evidence="5 20">Belongs to the MurB family.</text>
</comment>
<evidence type="ECO:0000256" key="9">
    <source>
        <dbReference type="ARBA" id="ARBA00022618"/>
    </source>
</evidence>
<feature type="active site" evidence="20">
    <location>
        <position position="162"/>
    </location>
</feature>
<dbReference type="InterPro" id="IPR016167">
    <property type="entry name" value="FAD-bd_PCMH_sub1"/>
</dbReference>
<evidence type="ECO:0000256" key="2">
    <source>
        <dbReference type="ARBA" id="ARBA00003921"/>
    </source>
</evidence>
<dbReference type="Proteomes" id="UP000644441">
    <property type="component" value="Unassembled WGS sequence"/>
</dbReference>
<dbReference type="InterPro" id="IPR016166">
    <property type="entry name" value="FAD-bd_PCMH"/>
</dbReference>
<keyword evidence="9 20" id="KW-0132">Cell division</keyword>
<dbReference type="EC" id="1.3.1.98" evidence="6 20"/>
<evidence type="ECO:0000256" key="5">
    <source>
        <dbReference type="ARBA" id="ARBA00010485"/>
    </source>
</evidence>
<dbReference type="Gene3D" id="3.30.43.10">
    <property type="entry name" value="Uridine Diphospho-n-acetylenolpyruvylglucosamine Reductase, domain 2"/>
    <property type="match status" value="1"/>
</dbReference>
<dbReference type="Pfam" id="PF01565">
    <property type="entry name" value="FAD_binding_4"/>
    <property type="match status" value="1"/>
</dbReference>
<evidence type="ECO:0000256" key="14">
    <source>
        <dbReference type="ARBA" id="ARBA00022984"/>
    </source>
</evidence>
<evidence type="ECO:0000256" key="15">
    <source>
        <dbReference type="ARBA" id="ARBA00023002"/>
    </source>
</evidence>
<keyword evidence="14 20" id="KW-0573">Peptidoglycan synthesis</keyword>
<dbReference type="Gene3D" id="3.30.465.10">
    <property type="match status" value="1"/>
</dbReference>
<organism evidence="22 23">
    <name type="scientific">Alloalcanivorax venustensis ISO4</name>
    <dbReference type="NCBI Taxonomy" id="1177184"/>
    <lineage>
        <taxon>Bacteria</taxon>
        <taxon>Pseudomonadati</taxon>
        <taxon>Pseudomonadota</taxon>
        <taxon>Gammaproteobacteria</taxon>
        <taxon>Oceanospirillales</taxon>
        <taxon>Alcanivoracaceae</taxon>
        <taxon>Alloalcanivorax</taxon>
    </lineage>
</organism>
<gene>
    <name evidence="20" type="primary">murB</name>
    <name evidence="22" type="ORF">ISO4_02752</name>
</gene>
<evidence type="ECO:0000256" key="3">
    <source>
        <dbReference type="ARBA" id="ARBA00004496"/>
    </source>
</evidence>
<dbReference type="SUPFAM" id="SSF56176">
    <property type="entry name" value="FAD-binding/transporter-associated domain-like"/>
    <property type="match status" value="1"/>
</dbReference>
<evidence type="ECO:0000256" key="12">
    <source>
        <dbReference type="ARBA" id="ARBA00022857"/>
    </source>
</evidence>
<keyword evidence="13 20" id="KW-0133">Cell shape</keyword>
<keyword evidence="17 20" id="KW-0961">Cell wall biogenesis/degradation</keyword>
<evidence type="ECO:0000313" key="22">
    <source>
        <dbReference type="EMBL" id="MBF5054150.1"/>
    </source>
</evidence>
<proteinExistence type="inferred from homology"/>
<evidence type="ECO:0000259" key="21">
    <source>
        <dbReference type="PROSITE" id="PS51387"/>
    </source>
</evidence>
<dbReference type="InterPro" id="IPR036635">
    <property type="entry name" value="MurB_C_sf"/>
</dbReference>
<evidence type="ECO:0000256" key="7">
    <source>
        <dbReference type="ARBA" id="ARBA00015188"/>
    </source>
</evidence>
<dbReference type="InterPro" id="IPR003170">
    <property type="entry name" value="MurB"/>
</dbReference>
<evidence type="ECO:0000256" key="16">
    <source>
        <dbReference type="ARBA" id="ARBA00023306"/>
    </source>
</evidence>
<evidence type="ECO:0000256" key="1">
    <source>
        <dbReference type="ARBA" id="ARBA00001974"/>
    </source>
</evidence>
<dbReference type="InterPro" id="IPR036318">
    <property type="entry name" value="FAD-bd_PCMH-like_sf"/>
</dbReference>
<keyword evidence="15 20" id="KW-0560">Oxidoreductase</keyword>
<feature type="domain" description="FAD-binding PCMH-type" evidence="21">
    <location>
        <begin position="16"/>
        <end position="186"/>
    </location>
</feature>
<dbReference type="InterPro" id="IPR016169">
    <property type="entry name" value="FAD-bd_PCMH_sub2"/>
</dbReference>
<keyword evidence="8 20" id="KW-0963">Cytoplasm</keyword>
<name>A0ABS0AJD1_9GAMM</name>
<evidence type="ECO:0000256" key="6">
    <source>
        <dbReference type="ARBA" id="ARBA00012518"/>
    </source>
</evidence>
<comment type="cofactor">
    <cofactor evidence="1 20">
        <name>FAD</name>
        <dbReference type="ChEBI" id="CHEBI:57692"/>
    </cofactor>
</comment>
<dbReference type="RefSeq" id="WP_194856616.1">
    <property type="nucleotide sequence ID" value="NZ_ARXR01000031.1"/>
</dbReference>
<evidence type="ECO:0000256" key="13">
    <source>
        <dbReference type="ARBA" id="ARBA00022960"/>
    </source>
</evidence>
<keyword evidence="12 20" id="KW-0521">NADP</keyword>
<feature type="active site" description="Proton donor" evidence="20">
    <location>
        <position position="236"/>
    </location>
</feature>
<keyword evidence="11 20" id="KW-0274">FAD</keyword>
<accession>A0ABS0AJD1</accession>
<dbReference type="PROSITE" id="PS51387">
    <property type="entry name" value="FAD_PCMH"/>
    <property type="match status" value="1"/>
</dbReference>
<keyword evidence="10 20" id="KW-0285">Flavoprotein</keyword>
<dbReference type="PANTHER" id="PTHR21071:SF4">
    <property type="entry name" value="UDP-N-ACETYLENOLPYRUVOYLGLUCOSAMINE REDUCTASE"/>
    <property type="match status" value="1"/>
</dbReference>
<evidence type="ECO:0000256" key="19">
    <source>
        <dbReference type="ARBA" id="ARBA00048914"/>
    </source>
</evidence>
<evidence type="ECO:0000256" key="8">
    <source>
        <dbReference type="ARBA" id="ARBA00022490"/>
    </source>
</evidence>
<evidence type="ECO:0000256" key="10">
    <source>
        <dbReference type="ARBA" id="ARBA00022630"/>
    </source>
</evidence>
<comment type="catalytic activity">
    <reaction evidence="19 20">
        <text>UDP-N-acetyl-alpha-D-muramate + NADP(+) = UDP-N-acetyl-3-O-(1-carboxyvinyl)-alpha-D-glucosamine + NADPH + H(+)</text>
        <dbReference type="Rhea" id="RHEA:12248"/>
        <dbReference type="ChEBI" id="CHEBI:15378"/>
        <dbReference type="ChEBI" id="CHEBI:57783"/>
        <dbReference type="ChEBI" id="CHEBI:58349"/>
        <dbReference type="ChEBI" id="CHEBI:68483"/>
        <dbReference type="ChEBI" id="CHEBI:70757"/>
        <dbReference type="EC" id="1.3.1.98"/>
    </reaction>
</comment>
<comment type="caution">
    <text evidence="22">The sequence shown here is derived from an EMBL/GenBank/DDBJ whole genome shotgun (WGS) entry which is preliminary data.</text>
</comment>
<dbReference type="Pfam" id="PF02873">
    <property type="entry name" value="MurB_C"/>
    <property type="match status" value="1"/>
</dbReference>
<keyword evidence="16 20" id="KW-0131">Cell cycle</keyword>
<comment type="subcellular location">
    <subcellularLocation>
        <location evidence="3 20">Cytoplasm</location>
    </subcellularLocation>
</comment>
<dbReference type="NCBIfam" id="NF010478">
    <property type="entry name" value="PRK13903.1"/>
    <property type="match status" value="1"/>
</dbReference>
<evidence type="ECO:0000256" key="20">
    <source>
        <dbReference type="HAMAP-Rule" id="MF_00037"/>
    </source>
</evidence>
<keyword evidence="23" id="KW-1185">Reference proteome</keyword>
<evidence type="ECO:0000256" key="4">
    <source>
        <dbReference type="ARBA" id="ARBA00004752"/>
    </source>
</evidence>
<evidence type="ECO:0000256" key="11">
    <source>
        <dbReference type="ARBA" id="ARBA00022827"/>
    </source>
</evidence>
<evidence type="ECO:0000256" key="17">
    <source>
        <dbReference type="ARBA" id="ARBA00023316"/>
    </source>
</evidence>
<comment type="pathway">
    <text evidence="4 20">Cell wall biogenesis; peptidoglycan biosynthesis.</text>
</comment>